<evidence type="ECO:0000256" key="1">
    <source>
        <dbReference type="SAM" id="MobiDB-lite"/>
    </source>
</evidence>
<organism evidence="2">
    <name type="scientific">marine sediment metagenome</name>
    <dbReference type="NCBI Taxonomy" id="412755"/>
    <lineage>
        <taxon>unclassified sequences</taxon>
        <taxon>metagenomes</taxon>
        <taxon>ecological metagenomes</taxon>
    </lineage>
</organism>
<feature type="compositionally biased region" description="Basic and acidic residues" evidence="1">
    <location>
        <begin position="17"/>
        <end position="27"/>
    </location>
</feature>
<dbReference type="AlphaFoldDB" id="A0A0F9MUS7"/>
<feature type="region of interest" description="Disordered" evidence="1">
    <location>
        <begin position="1"/>
        <end position="27"/>
    </location>
</feature>
<protein>
    <submittedName>
        <fullName evidence="2">Uncharacterized protein</fullName>
    </submittedName>
</protein>
<gene>
    <name evidence="2" type="ORF">LCGC14_1030390</name>
</gene>
<reference evidence="2" key="1">
    <citation type="journal article" date="2015" name="Nature">
        <title>Complex archaea that bridge the gap between prokaryotes and eukaryotes.</title>
        <authorList>
            <person name="Spang A."/>
            <person name="Saw J.H."/>
            <person name="Jorgensen S.L."/>
            <person name="Zaremba-Niedzwiedzka K."/>
            <person name="Martijn J."/>
            <person name="Lind A.E."/>
            <person name="van Eijk R."/>
            <person name="Schleper C."/>
            <person name="Guy L."/>
            <person name="Ettema T.J."/>
        </authorList>
    </citation>
    <scope>NUCLEOTIDE SEQUENCE</scope>
</reference>
<comment type="caution">
    <text evidence="2">The sequence shown here is derived from an EMBL/GenBank/DDBJ whole genome shotgun (WGS) entry which is preliminary data.</text>
</comment>
<dbReference type="EMBL" id="LAZR01004179">
    <property type="protein sequence ID" value="KKN11060.1"/>
    <property type="molecule type" value="Genomic_DNA"/>
</dbReference>
<sequence>MNAKAKTPKKSQNNRAPKTEEQKDKDFQEAFEKLCEKHGRGITAIPSLRFSQERNEFGIVVNMSIHRLPPPE</sequence>
<evidence type="ECO:0000313" key="2">
    <source>
        <dbReference type="EMBL" id="KKN11060.1"/>
    </source>
</evidence>
<name>A0A0F9MUS7_9ZZZZ</name>
<accession>A0A0F9MUS7</accession>
<proteinExistence type="predicted"/>